<dbReference type="Gene3D" id="1.25.70.10">
    <property type="entry name" value="Transcription termination factor 3, mitochondrial"/>
    <property type="match status" value="2"/>
</dbReference>
<comment type="similarity">
    <text evidence="2">Belongs to the mTERF family.</text>
</comment>
<dbReference type="GO" id="GO:0003676">
    <property type="term" value="F:nucleic acid binding"/>
    <property type="evidence" value="ECO:0007669"/>
    <property type="project" value="InterPro"/>
</dbReference>
<dbReference type="InterPro" id="IPR040618">
    <property type="entry name" value="Pre-Nudix"/>
</dbReference>
<dbReference type="InterPro" id="IPR038538">
    <property type="entry name" value="MTERF_sf"/>
</dbReference>
<proteinExistence type="inferred from homology"/>
<dbReference type="InterPro" id="IPR015797">
    <property type="entry name" value="NUDIX_hydrolase-like_dom_sf"/>
</dbReference>
<dbReference type="GO" id="GO:0005737">
    <property type="term" value="C:cytoplasm"/>
    <property type="evidence" value="ECO:0007669"/>
    <property type="project" value="UniProtKB-ARBA"/>
</dbReference>
<keyword evidence="3" id="KW-0806">Transcription termination</keyword>
<name>A0A816IAX3_BRANA</name>
<evidence type="ECO:0000313" key="7">
    <source>
        <dbReference type="EMBL" id="CAF1705861.1"/>
    </source>
</evidence>
<evidence type="ECO:0000256" key="4">
    <source>
        <dbReference type="ARBA" id="ARBA00022801"/>
    </source>
</evidence>
<evidence type="ECO:0000256" key="2">
    <source>
        <dbReference type="ARBA" id="ARBA00007692"/>
    </source>
</evidence>
<dbReference type="SMART" id="SM00733">
    <property type="entry name" value="Mterf"/>
    <property type="match status" value="7"/>
</dbReference>
<dbReference type="Proteomes" id="UP001295469">
    <property type="component" value="Chromosome C03"/>
</dbReference>
<sequence length="715" mass="80804">MDCRAHQIFSGKEDNYGGVVVNLMEMEPTTAQDFESKLDVSLAPWKVQGKRGIWIKLSSQLSSLVDSAIKRGFTYHHAENEYVVLTSWISESPSTIPANASHRIGIGAFVLNKSRDVTKIIGFICLLGEDIWTGAVGEVEEETCIKTKFVEVLAFSPGPERWSEARVSALEGCVKITGELASRRWRHKTSWWWGDLSSESDLFRRRRERLEDKKEPSLWRLRSTEEQQWPSEELTLGPLVVFMAVLETKPFEPSEDPAETSMNGISQWMPIEEYVNQPFNQKKEMLRFMANICLKRSHGKENYAGFSTVLTKNSAAKESYLYCSVDHADILNGNAAADVSRRKGNNFTVSYLVESLGFNTKLAESIWRKVTTEEAKCCNPDSVLTLLRSHGFTDSHISTIIRTYPRLLSLDAESSLAPKLRFLTSRGASTSELTEILTKVPKILGIKKDKALSRYYDFVREIIIVADKSYYSLPEGSAQGNKLRNVLVLRDMGVPQRLLLPLLISNHHVCCGKEKFEETLKKVVEMGFEPATFRFVEALRMLYQLSDKTIQEKLSFYGKLGFSEGDVWEMFKKNPSFLPLSEKNVLNSIEAYLGLGFTRDEFAVLVKCHPQCLNYSAELVKRKTEFLVKDMNWPVKSLVSNPTVLGYNLEKRTIPRCNVIKALMSEGLLGSELPSLGSVLVCTDHAFLKRYVMKHGDDKKLVAELMAVFTGGHVS</sequence>
<keyword evidence="3" id="KW-0805">Transcription regulation</keyword>
<evidence type="ECO:0000259" key="6">
    <source>
        <dbReference type="Pfam" id="PF18290"/>
    </source>
</evidence>
<feature type="domain" description="Pre-nudix hydrolase" evidence="6">
    <location>
        <begin position="9"/>
        <end position="89"/>
    </location>
</feature>
<dbReference type="Pfam" id="PF02536">
    <property type="entry name" value="mTERF"/>
    <property type="match status" value="1"/>
</dbReference>
<evidence type="ECO:0000256" key="1">
    <source>
        <dbReference type="ARBA" id="ARBA00005582"/>
    </source>
</evidence>
<dbReference type="SUPFAM" id="SSF55811">
    <property type="entry name" value="Nudix"/>
    <property type="match status" value="1"/>
</dbReference>
<keyword evidence="3" id="KW-0804">Transcription</keyword>
<organism evidence="7">
    <name type="scientific">Brassica napus</name>
    <name type="common">Rape</name>
    <dbReference type="NCBI Taxonomy" id="3708"/>
    <lineage>
        <taxon>Eukaryota</taxon>
        <taxon>Viridiplantae</taxon>
        <taxon>Streptophyta</taxon>
        <taxon>Embryophyta</taxon>
        <taxon>Tracheophyta</taxon>
        <taxon>Spermatophyta</taxon>
        <taxon>Magnoliopsida</taxon>
        <taxon>eudicotyledons</taxon>
        <taxon>Gunneridae</taxon>
        <taxon>Pentapetalae</taxon>
        <taxon>rosids</taxon>
        <taxon>malvids</taxon>
        <taxon>Brassicales</taxon>
        <taxon>Brassicaceae</taxon>
        <taxon>Brassiceae</taxon>
        <taxon>Brassica</taxon>
    </lineage>
</organism>
<evidence type="ECO:0000256" key="5">
    <source>
        <dbReference type="ARBA" id="ARBA00022946"/>
    </source>
</evidence>
<keyword evidence="5" id="KW-0809">Transit peptide</keyword>
<dbReference type="PANTHER" id="PTHR13068">
    <property type="entry name" value="CGI-12 PROTEIN-RELATED"/>
    <property type="match status" value="1"/>
</dbReference>
<dbReference type="GO" id="GO:0016787">
    <property type="term" value="F:hydrolase activity"/>
    <property type="evidence" value="ECO:0007669"/>
    <property type="project" value="UniProtKB-KW"/>
</dbReference>
<dbReference type="GO" id="GO:0006353">
    <property type="term" value="P:DNA-templated transcription termination"/>
    <property type="evidence" value="ECO:0007669"/>
    <property type="project" value="UniProtKB-KW"/>
</dbReference>
<dbReference type="PANTHER" id="PTHR13068:SF190">
    <property type="entry name" value="MITOCHONDRIAL TRANSCRIPTION TERMINATION FACTOR FAMILY PROTEIN"/>
    <property type="match status" value="1"/>
</dbReference>
<dbReference type="InterPro" id="IPR003690">
    <property type="entry name" value="MTERF"/>
</dbReference>
<dbReference type="AlphaFoldDB" id="A0A816IAX3"/>
<evidence type="ECO:0000256" key="3">
    <source>
        <dbReference type="ARBA" id="ARBA00022472"/>
    </source>
</evidence>
<reference evidence="7" key="1">
    <citation type="submission" date="2021-01" db="EMBL/GenBank/DDBJ databases">
        <authorList>
            <consortium name="Genoscope - CEA"/>
            <person name="William W."/>
        </authorList>
    </citation>
    <scope>NUCLEOTIDE SEQUENCE</scope>
</reference>
<dbReference type="InterPro" id="IPR003293">
    <property type="entry name" value="Nudix_hydrolase6-like"/>
</dbReference>
<dbReference type="PRINTS" id="PR01356">
    <property type="entry name" value="GFGPROTEIN"/>
</dbReference>
<gene>
    <name evidence="7" type="ORF">DARMORV10_C03P54760.1</name>
</gene>
<comment type="similarity">
    <text evidence="1">Belongs to the Nudix hydrolase family.</text>
</comment>
<dbReference type="FunFam" id="3.40.630.30:FF:000016">
    <property type="entry name" value="nudix hydrolase 2"/>
    <property type="match status" value="1"/>
</dbReference>
<keyword evidence="4" id="KW-0378">Hydrolase</keyword>
<dbReference type="Pfam" id="PF18290">
    <property type="entry name" value="Nudix_hydro"/>
    <property type="match status" value="1"/>
</dbReference>
<protein>
    <submittedName>
        <fullName evidence="7">(rape) hypothetical protein</fullName>
    </submittedName>
</protein>
<dbReference type="EMBL" id="HG994367">
    <property type="protein sequence ID" value="CAF1705861.1"/>
    <property type="molecule type" value="Genomic_DNA"/>
</dbReference>
<accession>A0A816IAX3</accession>
<dbReference type="Gene3D" id="3.40.630.30">
    <property type="match status" value="1"/>
</dbReference>